<evidence type="ECO:0000313" key="5">
    <source>
        <dbReference type="EMBL" id="GLH98729.1"/>
    </source>
</evidence>
<dbReference type="EMBL" id="BSDI01000018">
    <property type="protein sequence ID" value="GLH98729.1"/>
    <property type="molecule type" value="Genomic_DNA"/>
</dbReference>
<sequence length="292" mass="29699">MNENLVEYAAGSLDAADRARVEAHLAGCADCRADLAGWAVLADAAGTAAVPPGPALVRDALLRGALAEPEPVTRRPVWFSLSLALAEARLVRVSVLVASALVMALGVVMASMPPAYDGWAGDVLALVAPVVAAAGVAGVYGPRRDPAYEVVAATPTSPRLILLTRIALVFAYDLVLAFAATGVVAAAGADPSGVWELIAAWLGPMALLSALSLVLVVWVGPDIALGVAIVLWSLRVLAGGALVDAGGMLDVVRAVWVTNPATGLAAAGLVAVAVFLAGRGEPLRRFRATHLS</sequence>
<evidence type="ECO:0000259" key="4">
    <source>
        <dbReference type="Pfam" id="PF13490"/>
    </source>
</evidence>
<feature type="transmembrane region" description="Helical" evidence="3">
    <location>
        <begin position="162"/>
        <end position="186"/>
    </location>
</feature>
<dbReference type="InterPro" id="IPR027383">
    <property type="entry name" value="Znf_put"/>
</dbReference>
<reference evidence="5" key="1">
    <citation type="submission" date="2022-12" db="EMBL/GenBank/DDBJ databases">
        <title>New Phytohabitans aurantiacus sp. RD004123 nov., an actinomycete isolated from soil.</title>
        <authorList>
            <person name="Triningsih D.W."/>
            <person name="Harunari E."/>
            <person name="Igarashi Y."/>
        </authorList>
    </citation>
    <scope>NUCLEOTIDE SEQUENCE</scope>
    <source>
        <strain evidence="5">RD004123</strain>
    </source>
</reference>
<name>A0ABQ5QYG3_9ACTN</name>
<dbReference type="RefSeq" id="WP_281897898.1">
    <property type="nucleotide sequence ID" value="NZ_BSDI01000018.1"/>
</dbReference>
<dbReference type="InterPro" id="IPR041916">
    <property type="entry name" value="Anti_sigma_zinc_sf"/>
</dbReference>
<proteinExistence type="predicted"/>
<keyword evidence="3" id="KW-0472">Membrane</keyword>
<keyword evidence="6" id="KW-1185">Reference proteome</keyword>
<comment type="caution">
    <text evidence="5">The sequence shown here is derived from an EMBL/GenBank/DDBJ whole genome shotgun (WGS) entry which is preliminary data.</text>
</comment>
<keyword evidence="3" id="KW-1133">Transmembrane helix</keyword>
<keyword evidence="1" id="KW-0805">Transcription regulation</keyword>
<feature type="transmembrane region" description="Helical" evidence="3">
    <location>
        <begin position="255"/>
        <end position="277"/>
    </location>
</feature>
<evidence type="ECO:0000313" key="6">
    <source>
        <dbReference type="Proteomes" id="UP001144280"/>
    </source>
</evidence>
<protein>
    <recommendedName>
        <fullName evidence="4">Putative zinc-finger domain-containing protein</fullName>
    </recommendedName>
</protein>
<keyword evidence="2" id="KW-0804">Transcription</keyword>
<gene>
    <name evidence="5" type="ORF">Pa4123_40040</name>
</gene>
<accession>A0ABQ5QYG3</accession>
<evidence type="ECO:0000256" key="3">
    <source>
        <dbReference type="SAM" id="Phobius"/>
    </source>
</evidence>
<evidence type="ECO:0000256" key="2">
    <source>
        <dbReference type="ARBA" id="ARBA00023163"/>
    </source>
</evidence>
<feature type="domain" description="Putative zinc-finger" evidence="4">
    <location>
        <begin position="4"/>
        <end position="32"/>
    </location>
</feature>
<feature type="transmembrane region" description="Helical" evidence="3">
    <location>
        <begin position="198"/>
        <end position="218"/>
    </location>
</feature>
<keyword evidence="3" id="KW-0812">Transmembrane</keyword>
<feature type="transmembrane region" description="Helical" evidence="3">
    <location>
        <begin position="123"/>
        <end position="141"/>
    </location>
</feature>
<dbReference type="Proteomes" id="UP001144280">
    <property type="component" value="Unassembled WGS sequence"/>
</dbReference>
<feature type="transmembrane region" description="Helical" evidence="3">
    <location>
        <begin position="223"/>
        <end position="243"/>
    </location>
</feature>
<evidence type="ECO:0000256" key="1">
    <source>
        <dbReference type="ARBA" id="ARBA00023015"/>
    </source>
</evidence>
<dbReference type="Pfam" id="PF13490">
    <property type="entry name" value="zf-HC2"/>
    <property type="match status" value="1"/>
</dbReference>
<dbReference type="Gene3D" id="1.10.10.1320">
    <property type="entry name" value="Anti-sigma factor, zinc-finger domain"/>
    <property type="match status" value="1"/>
</dbReference>
<organism evidence="5 6">
    <name type="scientific">Phytohabitans aurantiacus</name>
    <dbReference type="NCBI Taxonomy" id="3016789"/>
    <lineage>
        <taxon>Bacteria</taxon>
        <taxon>Bacillati</taxon>
        <taxon>Actinomycetota</taxon>
        <taxon>Actinomycetes</taxon>
        <taxon>Micromonosporales</taxon>
        <taxon>Micromonosporaceae</taxon>
    </lineage>
</organism>
<feature type="transmembrane region" description="Helical" evidence="3">
    <location>
        <begin position="90"/>
        <end position="111"/>
    </location>
</feature>